<reference evidence="1" key="1">
    <citation type="journal article" date="1997" name="Nucleic Acids Res.">
        <title>tRNAscan-SE: a program for improved detection of transfer RNA genes in genomic sequence.</title>
        <authorList>
            <person name="Lowe T.M."/>
            <person name="Eddy S.R."/>
        </authorList>
    </citation>
    <scope>NUCLEOTIDE SEQUENCE [LARGE SCALE GENOMIC DNA]</scope>
</reference>
<dbReference type="RefSeq" id="XP_017866755.1">
    <property type="nucleotide sequence ID" value="XM_018011266.1"/>
</dbReference>
<reference evidence="2" key="3">
    <citation type="submission" date="2025-08" db="UniProtKB">
        <authorList>
            <consortium name="RefSeq"/>
        </authorList>
    </citation>
    <scope>IDENTIFICATION</scope>
    <source>
        <tissue evidence="2">Whole organism</tissue>
    </source>
</reference>
<accession>A0ABM1PHR9</accession>
<sequence length="339" mass="39323">MHGSPEDRYGKKCPIQNSSQALRWKVASTAIMQVVHREHDGVEFKVVNELLALDEAYRGYYKEWLRELSLQRLAAAKLFPISQDLRFQSDAICREPQPRNIDAEEVLIGKYQLHYQIILGSNMTMSRGLATIRVNLLSLRREYNKLDQSEPTPFILGDAFHKPIKFFMELAEELFNYFYSHYLKLDCYSRHLDPGDMDSLENYQNILQPREEFGDYLMHNLSYCQCLRPSPLCPELIKSTTKSSDLLDAKRRAQLSRCQRRVEKMKKKEEVKGIDSPKIEAFELNHLSSRLAQLREYQSVRGQDRTLVQRMIYALSPSLMPANYISTSASVARTTNIVG</sequence>
<evidence type="ECO:0000313" key="1">
    <source>
        <dbReference type="Proteomes" id="UP000694904"/>
    </source>
</evidence>
<keyword evidence="1" id="KW-1185">Reference proteome</keyword>
<name>A0ABM1PHR9_DROAR</name>
<organism evidence="1 2">
    <name type="scientific">Drosophila arizonae</name>
    <name type="common">Fruit fly</name>
    <dbReference type="NCBI Taxonomy" id="7263"/>
    <lineage>
        <taxon>Eukaryota</taxon>
        <taxon>Metazoa</taxon>
        <taxon>Ecdysozoa</taxon>
        <taxon>Arthropoda</taxon>
        <taxon>Hexapoda</taxon>
        <taxon>Insecta</taxon>
        <taxon>Pterygota</taxon>
        <taxon>Neoptera</taxon>
        <taxon>Endopterygota</taxon>
        <taxon>Diptera</taxon>
        <taxon>Brachycera</taxon>
        <taxon>Muscomorpha</taxon>
        <taxon>Ephydroidea</taxon>
        <taxon>Drosophilidae</taxon>
        <taxon>Drosophila</taxon>
    </lineage>
</organism>
<evidence type="ECO:0000313" key="2">
    <source>
        <dbReference type="RefSeq" id="XP_017866755.1"/>
    </source>
</evidence>
<dbReference type="Proteomes" id="UP000694904">
    <property type="component" value="Chromosome 5"/>
</dbReference>
<reference evidence="1" key="2">
    <citation type="journal article" date="2016" name="G3 (Bethesda)">
        <title>Genome Evolution in Three Species of Cactophilic Drosophila.</title>
        <authorList>
            <person name="Sanchez-Flores A."/>
            <person name="Penazola F."/>
            <person name="Carpinteyro-Ponce J."/>
            <person name="Nazario-Yepiz N."/>
            <person name="Abreu-Goodger C."/>
            <person name="Machado C.A."/>
            <person name="Markow T.A."/>
        </authorList>
    </citation>
    <scope>NUCLEOTIDE SEQUENCE [LARGE SCALE GENOMIC DNA]</scope>
</reference>
<gene>
    <name evidence="2" type="primary">LOC108616212</name>
</gene>
<dbReference type="GeneID" id="108616212"/>
<proteinExistence type="predicted"/>
<protein>
    <submittedName>
        <fullName evidence="2">Uncharacterized protein LOC108616212</fullName>
    </submittedName>
</protein>